<gene>
    <name evidence="2" type="ORF">H8718_09835</name>
</gene>
<evidence type="ECO:0000313" key="3">
    <source>
        <dbReference type="Proteomes" id="UP000655830"/>
    </source>
</evidence>
<reference evidence="2" key="1">
    <citation type="submission" date="2020-08" db="EMBL/GenBank/DDBJ databases">
        <title>Genome public.</title>
        <authorList>
            <person name="Liu C."/>
            <person name="Sun Q."/>
        </authorList>
    </citation>
    <scope>NUCLEOTIDE SEQUENCE</scope>
    <source>
        <strain evidence="2">NSJ-12</strain>
    </source>
</reference>
<sequence length="289" mass="33288">MSIQQMKPIMTFNVILDLHVTGWENKFNKHFEEALKDLNEVNPEAKVLCIVGDMTESGRDENYERFQSILDACPHPETYMVLGNHDVRWLEGGYEEAYNCFMKHTQMPHAYYDKWICGYHFIFLSTEEALKDEGRITKEQLTWLKDKLDEGADSKPVFVFLHQSLVETSAGSYEVDGYAHSGHPDGILEDRELRNILAEYPRVLFFTGHTHAVVDHPQTVIKKEGIYYINTASVAYTLQSDGYGEDNGSQGLCIDVYEDEVIIKGRDFMKKTWPMTWGIDLNEGIVLLR</sequence>
<dbReference type="GO" id="GO:0016787">
    <property type="term" value="F:hydrolase activity"/>
    <property type="evidence" value="ECO:0007669"/>
    <property type="project" value="InterPro"/>
</dbReference>
<evidence type="ECO:0000313" key="2">
    <source>
        <dbReference type="EMBL" id="MBC8579826.1"/>
    </source>
</evidence>
<accession>A0A926EHP8</accession>
<proteinExistence type="predicted"/>
<evidence type="ECO:0000259" key="1">
    <source>
        <dbReference type="Pfam" id="PF00149"/>
    </source>
</evidence>
<dbReference type="RefSeq" id="WP_249332746.1">
    <property type="nucleotide sequence ID" value="NZ_JACRSY010000014.1"/>
</dbReference>
<dbReference type="Pfam" id="PF00149">
    <property type="entry name" value="Metallophos"/>
    <property type="match status" value="1"/>
</dbReference>
<dbReference type="InterPro" id="IPR004843">
    <property type="entry name" value="Calcineurin-like_PHP"/>
</dbReference>
<dbReference type="EMBL" id="JACRSY010000014">
    <property type="protein sequence ID" value="MBC8579826.1"/>
    <property type="molecule type" value="Genomic_DNA"/>
</dbReference>
<name>A0A926EHP8_9FIRM</name>
<feature type="domain" description="Calcineurin-like phosphoesterase" evidence="1">
    <location>
        <begin position="12"/>
        <end position="212"/>
    </location>
</feature>
<dbReference type="InterPro" id="IPR051918">
    <property type="entry name" value="STPP_CPPED1"/>
</dbReference>
<organism evidence="2 3">
    <name type="scientific">Zhenhengia yiwuensis</name>
    <dbReference type="NCBI Taxonomy" id="2763666"/>
    <lineage>
        <taxon>Bacteria</taxon>
        <taxon>Bacillati</taxon>
        <taxon>Bacillota</taxon>
        <taxon>Clostridia</taxon>
        <taxon>Lachnospirales</taxon>
        <taxon>Lachnospiraceae</taxon>
        <taxon>Zhenhengia</taxon>
    </lineage>
</organism>
<dbReference type="Proteomes" id="UP000655830">
    <property type="component" value="Unassembled WGS sequence"/>
</dbReference>
<protein>
    <submittedName>
        <fullName evidence="2">Metallophosphoesterase</fullName>
    </submittedName>
</protein>
<dbReference type="PANTHER" id="PTHR43143">
    <property type="entry name" value="METALLOPHOSPHOESTERASE, CALCINEURIN SUPERFAMILY"/>
    <property type="match status" value="1"/>
</dbReference>
<dbReference type="PANTHER" id="PTHR43143:SF1">
    <property type="entry name" value="SERINE_THREONINE-PROTEIN PHOSPHATASE CPPED1"/>
    <property type="match status" value="1"/>
</dbReference>
<dbReference type="InterPro" id="IPR029052">
    <property type="entry name" value="Metallo-depent_PP-like"/>
</dbReference>
<dbReference type="Gene3D" id="3.60.21.10">
    <property type="match status" value="1"/>
</dbReference>
<keyword evidence="3" id="KW-1185">Reference proteome</keyword>
<dbReference type="AlphaFoldDB" id="A0A926EHP8"/>
<comment type="caution">
    <text evidence="2">The sequence shown here is derived from an EMBL/GenBank/DDBJ whole genome shotgun (WGS) entry which is preliminary data.</text>
</comment>
<dbReference type="SUPFAM" id="SSF56300">
    <property type="entry name" value="Metallo-dependent phosphatases"/>
    <property type="match status" value="1"/>
</dbReference>